<dbReference type="Gene3D" id="3.30.70.2450">
    <property type="match status" value="1"/>
</dbReference>
<keyword evidence="1" id="KW-0560">Oxidoreductase</keyword>
<dbReference type="PANTHER" id="PTHR43476">
    <property type="entry name" value="3-(3-HYDROXY-PHENYL)PROPIONATE/3-HYDROXYCINNAMIC ACID HYDROXYLASE"/>
    <property type="match status" value="1"/>
</dbReference>
<dbReference type="Pfam" id="PF01494">
    <property type="entry name" value="FAD_binding_3"/>
    <property type="match status" value="1"/>
</dbReference>
<evidence type="ECO:0000259" key="2">
    <source>
        <dbReference type="Pfam" id="PF01494"/>
    </source>
</evidence>
<name>A0A894JUU6_9ACTN</name>
<proteinExistence type="predicted"/>
<dbReference type="InterPro" id="IPR050631">
    <property type="entry name" value="PheA/TfdB_FAD_monoxygenase"/>
</dbReference>
<organism evidence="3">
    <name type="scientific">Verrucosispora sp</name>
    <dbReference type="NCBI Taxonomy" id="1871626"/>
    <lineage>
        <taxon>Bacteria</taxon>
        <taxon>Bacillati</taxon>
        <taxon>Actinomycetota</taxon>
        <taxon>Actinomycetes</taxon>
        <taxon>Micromonosporales</taxon>
        <taxon>Micromonosporaceae</taxon>
        <taxon>Micromonospora</taxon>
    </lineage>
</organism>
<dbReference type="GO" id="GO:0071949">
    <property type="term" value="F:FAD binding"/>
    <property type="evidence" value="ECO:0007669"/>
    <property type="project" value="InterPro"/>
</dbReference>
<dbReference type="AlphaFoldDB" id="A0A894JUU6"/>
<dbReference type="Gene3D" id="3.50.50.60">
    <property type="entry name" value="FAD/NAD(P)-binding domain"/>
    <property type="match status" value="1"/>
</dbReference>
<dbReference type="GO" id="GO:0019622">
    <property type="term" value="P:3-(3-hydroxy)phenylpropionate catabolic process"/>
    <property type="evidence" value="ECO:0007669"/>
    <property type="project" value="TreeGrafter"/>
</dbReference>
<dbReference type="InterPro" id="IPR036188">
    <property type="entry name" value="FAD/NAD-bd_sf"/>
</dbReference>
<feature type="domain" description="FAD-binding" evidence="2">
    <location>
        <begin position="3"/>
        <end position="340"/>
    </location>
</feature>
<evidence type="ECO:0000256" key="1">
    <source>
        <dbReference type="ARBA" id="ARBA00023002"/>
    </source>
</evidence>
<dbReference type="SUPFAM" id="SSF51905">
    <property type="entry name" value="FAD/NAD(P)-binding domain"/>
    <property type="match status" value="1"/>
</dbReference>
<dbReference type="NCBIfam" id="NF004829">
    <property type="entry name" value="PRK06183.1-3"/>
    <property type="match status" value="1"/>
</dbReference>
<dbReference type="PRINTS" id="PR00420">
    <property type="entry name" value="RNGMNOXGNASE"/>
</dbReference>
<accession>A0A894JUU6</accession>
<dbReference type="InterPro" id="IPR002938">
    <property type="entry name" value="FAD-bd"/>
</dbReference>
<protein>
    <submittedName>
        <fullName evidence="3">3-(3-hydroxyphenyl)propionate hydroxylase</fullName>
    </submittedName>
</protein>
<dbReference type="GO" id="GO:0008688">
    <property type="term" value="F:3-(3-hydroxyphenyl)propionate hydroxylase activity"/>
    <property type="evidence" value="ECO:0007669"/>
    <property type="project" value="TreeGrafter"/>
</dbReference>
<dbReference type="PANTHER" id="PTHR43476:SF3">
    <property type="entry name" value="FAD-BINDING MONOOXYGENASE"/>
    <property type="match status" value="1"/>
</dbReference>
<evidence type="ECO:0000313" key="3">
    <source>
        <dbReference type="EMBL" id="QRV62345.1"/>
    </source>
</evidence>
<sequence>MTTDVLIVGYGPVGQVLALLLAQRGHRVTVLEKWQRPFPMPRAVSFDGESARILAAAGVGRELGDAGEPSRDYIWRNARGDVLLSVDVAEHGQCGWPDSTSMYQPGLEEALARRGADHPSLTVLRGREVVEITEESDACVVTAADRSGTHTIHRARWLVGCDGANSFVRSRMGVDEVDLGFSNDWLTCDVTLREPRVFTPNNLQICDPARPTTAVSAGPGHRRWEFMRVPGETVAELDNREAAWRLLAPFDIHPGNAVLARHAVYTFQARYAERWRAGRMLIAGDAAHRMPPFAGQGMCSGFRDAANLAWKLDLVLSGHAGDALLDTYEVERRAHVQHAILMSVNLGRVICQPDPAAAADRDAAMLANRRRMAGHPQDPPMYQPLTTGLRADSRAAGWLVPQGRVTAGGVTGFFDDVVGRGLILLVTPEVAAGLSGETVAFLRARDGQVVVLGEGSGQWADTEGTYRRLLARAGCRGLLVRPDHYVYGGGRTAAELDGVVAELRRSLTARVSGVAR</sequence>
<dbReference type="EMBL" id="MT227162">
    <property type="protein sequence ID" value="QRV62345.1"/>
    <property type="molecule type" value="Genomic_DNA"/>
</dbReference>
<reference evidence="3" key="1">
    <citation type="submission" date="2020-03" db="EMBL/GenBank/DDBJ databases">
        <title>Three new polyketides from vasR2 gene over-expressed mutant strain of Verrucosispora sp. NS0172.</title>
        <authorList>
            <person name="Dai L."/>
            <person name="Li W."/>
            <person name="Wang H."/>
            <person name="Lu C."/>
        </authorList>
    </citation>
    <scope>NUCLEOTIDE SEQUENCE</scope>
    <source>
        <strain evidence="3">NS0172</strain>
    </source>
</reference>
<gene>
    <name evidence="3" type="primary">vasE</name>
</gene>